<reference evidence="7" key="1">
    <citation type="journal article" date="2019" name="Int. J. Syst. Evol. Microbiol.">
        <title>The Global Catalogue of Microorganisms (GCM) 10K type strain sequencing project: providing services to taxonomists for standard genome sequencing and annotation.</title>
        <authorList>
            <consortium name="The Broad Institute Genomics Platform"/>
            <consortium name="The Broad Institute Genome Sequencing Center for Infectious Disease"/>
            <person name="Wu L."/>
            <person name="Ma J."/>
        </authorList>
    </citation>
    <scope>NUCLEOTIDE SEQUENCE [LARGE SCALE GENOMIC DNA]</scope>
    <source>
        <strain evidence="7">CGMCC 1.10698</strain>
    </source>
</reference>
<comment type="subcellular location">
    <subcellularLocation>
        <location evidence="1">Cytoplasm</location>
        <location evidence="1">Cytosol</location>
    </subcellularLocation>
</comment>
<keyword evidence="7" id="KW-1185">Reference proteome</keyword>
<dbReference type="CDD" id="cd16098">
    <property type="entry name" value="FliS"/>
    <property type="match status" value="1"/>
</dbReference>
<keyword evidence="4" id="KW-1005">Bacterial flagellum biogenesis</keyword>
<evidence type="ECO:0000256" key="3">
    <source>
        <dbReference type="ARBA" id="ARBA00022490"/>
    </source>
</evidence>
<dbReference type="PANTHER" id="PTHR34773">
    <property type="entry name" value="FLAGELLAR SECRETION CHAPERONE FLIS"/>
    <property type="match status" value="1"/>
</dbReference>
<gene>
    <name evidence="6" type="primary">fliS</name>
    <name evidence="6" type="ORF">ACFOW9_03470</name>
</gene>
<accession>A0ABV8QYC6</accession>
<proteinExistence type="inferred from homology"/>
<keyword evidence="5" id="KW-0143">Chaperone</keyword>
<sequence>MRASTRALNAFAREAVLSASPARLLVMLFDRLMLDMGRAEAAQTAEQWDVARENLMHAQEIIGELSGSLDLDAWDGAAGLLGIYSYAGTALMNANIYRNVELTRECIGLLEPLRQSWHDAAAAPAIHSGVSPRGDLG</sequence>
<keyword evidence="3" id="KW-0963">Cytoplasm</keyword>
<keyword evidence="6" id="KW-0969">Cilium</keyword>
<comment type="similarity">
    <text evidence="2">Belongs to the FliS family.</text>
</comment>
<dbReference type="Gene3D" id="1.20.120.340">
    <property type="entry name" value="Flagellar protein FliS"/>
    <property type="match status" value="1"/>
</dbReference>
<dbReference type="PANTHER" id="PTHR34773:SF1">
    <property type="entry name" value="FLAGELLAR SECRETION CHAPERONE FLIS"/>
    <property type="match status" value="1"/>
</dbReference>
<comment type="caution">
    <text evidence="6">The sequence shown here is derived from an EMBL/GenBank/DDBJ whole genome shotgun (WGS) entry which is preliminary data.</text>
</comment>
<dbReference type="NCBIfam" id="TIGR00208">
    <property type="entry name" value="fliS"/>
    <property type="match status" value="1"/>
</dbReference>
<evidence type="ECO:0000256" key="1">
    <source>
        <dbReference type="ARBA" id="ARBA00004514"/>
    </source>
</evidence>
<dbReference type="Pfam" id="PF02561">
    <property type="entry name" value="FliS"/>
    <property type="match status" value="1"/>
</dbReference>
<evidence type="ECO:0000313" key="6">
    <source>
        <dbReference type="EMBL" id="MFC4264655.1"/>
    </source>
</evidence>
<evidence type="ECO:0000256" key="4">
    <source>
        <dbReference type="ARBA" id="ARBA00022795"/>
    </source>
</evidence>
<evidence type="ECO:0000313" key="7">
    <source>
        <dbReference type="Proteomes" id="UP001595773"/>
    </source>
</evidence>
<dbReference type="SUPFAM" id="SSF101116">
    <property type="entry name" value="Flagellar export chaperone FliS"/>
    <property type="match status" value="1"/>
</dbReference>
<organism evidence="6 7">
    <name type="scientific">Arthrobacter cryoconiti</name>
    <dbReference type="NCBI Taxonomy" id="748907"/>
    <lineage>
        <taxon>Bacteria</taxon>
        <taxon>Bacillati</taxon>
        <taxon>Actinomycetota</taxon>
        <taxon>Actinomycetes</taxon>
        <taxon>Micrococcales</taxon>
        <taxon>Micrococcaceae</taxon>
        <taxon>Arthrobacter</taxon>
    </lineage>
</organism>
<dbReference type="InterPro" id="IPR003713">
    <property type="entry name" value="FliS"/>
</dbReference>
<dbReference type="Proteomes" id="UP001595773">
    <property type="component" value="Unassembled WGS sequence"/>
</dbReference>
<dbReference type="EMBL" id="JBHSCQ010000005">
    <property type="protein sequence ID" value="MFC4264655.1"/>
    <property type="molecule type" value="Genomic_DNA"/>
</dbReference>
<dbReference type="InterPro" id="IPR036584">
    <property type="entry name" value="FliS_sf"/>
</dbReference>
<evidence type="ECO:0000256" key="2">
    <source>
        <dbReference type="ARBA" id="ARBA00008787"/>
    </source>
</evidence>
<name>A0ABV8QYC6_9MICC</name>
<dbReference type="RefSeq" id="WP_230066281.1">
    <property type="nucleotide sequence ID" value="NZ_BAABLL010000019.1"/>
</dbReference>
<keyword evidence="6" id="KW-0966">Cell projection</keyword>
<keyword evidence="6" id="KW-0282">Flagellum</keyword>
<evidence type="ECO:0000256" key="5">
    <source>
        <dbReference type="ARBA" id="ARBA00023186"/>
    </source>
</evidence>
<protein>
    <submittedName>
        <fullName evidence="6">Flagellar export chaperone FliS</fullName>
    </submittedName>
</protein>